<dbReference type="InterPro" id="IPR011990">
    <property type="entry name" value="TPR-like_helical_dom_sf"/>
</dbReference>
<dbReference type="GO" id="GO:0046983">
    <property type="term" value="F:protein dimerization activity"/>
    <property type="evidence" value="ECO:0007669"/>
    <property type="project" value="InterPro"/>
</dbReference>
<evidence type="ECO:0000313" key="8">
    <source>
        <dbReference type="Proteomes" id="UP000092443"/>
    </source>
</evidence>
<dbReference type="GeneID" id="119636767"/>
<dbReference type="PANTHER" id="PTHR45883:SF2">
    <property type="entry name" value="HSC70-INTERACTING PROTEIN"/>
    <property type="match status" value="1"/>
</dbReference>
<dbReference type="SMART" id="SM00028">
    <property type="entry name" value="TPR"/>
    <property type="match status" value="3"/>
</dbReference>
<organism evidence="8 9">
    <name type="scientific">Glossina fuscipes</name>
    <dbReference type="NCBI Taxonomy" id="7396"/>
    <lineage>
        <taxon>Eukaryota</taxon>
        <taxon>Metazoa</taxon>
        <taxon>Ecdysozoa</taxon>
        <taxon>Arthropoda</taxon>
        <taxon>Hexapoda</taxon>
        <taxon>Insecta</taxon>
        <taxon>Pterygota</taxon>
        <taxon>Neoptera</taxon>
        <taxon>Endopterygota</taxon>
        <taxon>Diptera</taxon>
        <taxon>Brachycera</taxon>
        <taxon>Muscomorpha</taxon>
        <taxon>Hippoboscoidea</taxon>
        <taxon>Glossinidae</taxon>
        <taxon>Glossina</taxon>
    </lineage>
</organism>
<feature type="domain" description="STI1" evidence="7">
    <location>
        <begin position="297"/>
        <end position="339"/>
    </location>
</feature>
<keyword evidence="3 5" id="KW-0802">TPR repeat</keyword>
<evidence type="ECO:0000256" key="1">
    <source>
        <dbReference type="ARBA" id="ARBA00009015"/>
    </source>
</evidence>
<dbReference type="CDD" id="cd14438">
    <property type="entry name" value="Hip_N"/>
    <property type="match status" value="1"/>
</dbReference>
<dbReference type="Pfam" id="PF07719">
    <property type="entry name" value="TPR_2"/>
    <property type="match status" value="1"/>
</dbReference>
<feature type="region of interest" description="Disordered" evidence="6">
    <location>
        <begin position="244"/>
        <end position="294"/>
    </location>
</feature>
<evidence type="ECO:0000256" key="5">
    <source>
        <dbReference type="PROSITE-ProRule" id="PRU00339"/>
    </source>
</evidence>
<feature type="compositionally biased region" description="Acidic residues" evidence="6">
    <location>
        <begin position="80"/>
        <end position="99"/>
    </location>
</feature>
<dbReference type="Pfam" id="PF13181">
    <property type="entry name" value="TPR_8"/>
    <property type="match status" value="1"/>
</dbReference>
<evidence type="ECO:0000256" key="6">
    <source>
        <dbReference type="SAM" id="MobiDB-lite"/>
    </source>
</evidence>
<keyword evidence="8" id="KW-1185">Reference proteome</keyword>
<dbReference type="InterPro" id="IPR013105">
    <property type="entry name" value="TPR_2"/>
</dbReference>
<dbReference type="Gene3D" id="1.25.40.10">
    <property type="entry name" value="Tetratricopeptide repeat domain"/>
    <property type="match status" value="1"/>
</dbReference>
<feature type="compositionally biased region" description="Basic and acidic residues" evidence="6">
    <location>
        <begin position="244"/>
        <end position="273"/>
    </location>
</feature>
<dbReference type="InterPro" id="IPR034649">
    <property type="entry name" value="Hip_N"/>
</dbReference>
<feature type="repeat" description="TPR" evidence="5">
    <location>
        <begin position="196"/>
        <end position="229"/>
    </location>
</feature>
<dbReference type="SUPFAM" id="SSF48452">
    <property type="entry name" value="TPR-like"/>
    <property type="match status" value="1"/>
</dbReference>
<dbReference type="Pfam" id="PF18253">
    <property type="entry name" value="HipN"/>
    <property type="match status" value="1"/>
</dbReference>
<dbReference type="GO" id="GO:0030544">
    <property type="term" value="F:Hsp70 protein binding"/>
    <property type="evidence" value="ECO:0007669"/>
    <property type="project" value="TreeGrafter"/>
</dbReference>
<evidence type="ECO:0000256" key="4">
    <source>
        <dbReference type="ARBA" id="ARBA00037033"/>
    </source>
</evidence>
<dbReference type="KEGG" id="gfs:119636767"/>
<dbReference type="PROSITE" id="PS50005">
    <property type="entry name" value="TPR"/>
    <property type="match status" value="2"/>
</dbReference>
<dbReference type="InterPro" id="IPR006636">
    <property type="entry name" value="STI1_HS-bd"/>
</dbReference>
<protein>
    <submittedName>
        <fullName evidence="9">Hsc70-interacting protein 1-like</fullName>
    </submittedName>
</protein>
<dbReference type="Gene3D" id="6.10.250.3420">
    <property type="match status" value="1"/>
</dbReference>
<accession>A0A9C5Z5R3</accession>
<comment type="similarity">
    <text evidence="1">Belongs to the FAM10 family.</text>
</comment>
<dbReference type="PANTHER" id="PTHR45883">
    <property type="entry name" value="HSC70-INTERACTING PROTEIN"/>
    <property type="match status" value="1"/>
</dbReference>
<evidence type="ECO:0000256" key="3">
    <source>
        <dbReference type="ARBA" id="ARBA00022803"/>
    </source>
</evidence>
<dbReference type="RefSeq" id="XP_037888297.1">
    <property type="nucleotide sequence ID" value="XM_038032369.1"/>
</dbReference>
<dbReference type="FunFam" id="1.25.40.10:FF:000112">
    <property type="entry name" value="FAM10 family protein"/>
    <property type="match status" value="1"/>
</dbReference>
<feature type="compositionally biased region" description="Basic and acidic residues" evidence="6">
    <location>
        <begin position="383"/>
        <end position="394"/>
    </location>
</feature>
<gene>
    <name evidence="9" type="primary">LOC119636767</name>
</gene>
<dbReference type="InterPro" id="IPR019734">
    <property type="entry name" value="TPR_rpt"/>
</dbReference>
<dbReference type="SMART" id="SM00727">
    <property type="entry name" value="STI1"/>
    <property type="match status" value="1"/>
</dbReference>
<sequence length="400" mass="44406">MAAPFASEDLEKLKKFIDFVSQNPLILNMPQLEFVKIFIEKFGGKVPEGTFEMPAGGKCPFGGNIKTEAKTSSVPHEEENSAEAEMDVESDESEIELDMEGVIPPDRVPEQSTIDFSKNPTEEEIDKAGELRSQAAAAYSDQMYAEAIDFYTQAIELNPGNALFHAKRGQAFLKLQKPNACIRDCNRALAINCDSAAAYKFRGRAHRLLGNWEEAAKDLRQACKLDFDEEADEWLREVTPNAKKIEQHRLKQQRKKDEHDRKAREVRREKARTEASQQQQQHEKHDNTSMPGGFSAGANLIDLLSSINDPEVMAALQDIMKNPTNIEKYKSNPKLAKIIDVFKSSFPCGVGGFPGGFPGSFPSTAGANEPDDDNTATAPPNPEDNKPQSKKPDFVDDGLD</sequence>
<evidence type="ECO:0000313" key="9">
    <source>
        <dbReference type="RefSeq" id="XP_037888297.1"/>
    </source>
</evidence>
<dbReference type="Gene3D" id="1.10.260.100">
    <property type="match status" value="1"/>
</dbReference>
<feature type="region of interest" description="Disordered" evidence="6">
    <location>
        <begin position="358"/>
        <end position="400"/>
    </location>
</feature>
<comment type="function">
    <text evidence="4">One HIP oligomer binds the ATPase domains of at least two HSC70 molecules dependent on activation of the HSC70 ATPase by HSP40. Stabilizes the ADP state of HSC70 that has a high affinity for substrate protein. Through its own chaperone activity, it may contribute to the interaction of HSC70 with various target proteins.</text>
</comment>
<evidence type="ECO:0000259" key="7">
    <source>
        <dbReference type="SMART" id="SM00727"/>
    </source>
</evidence>
<keyword evidence="2" id="KW-0677">Repeat</keyword>
<dbReference type="Proteomes" id="UP000092443">
    <property type="component" value="Unplaced"/>
</dbReference>
<proteinExistence type="inferred from homology"/>
<evidence type="ECO:0000256" key="2">
    <source>
        <dbReference type="ARBA" id="ARBA00022737"/>
    </source>
</evidence>
<reference evidence="9" key="1">
    <citation type="submission" date="2025-08" db="UniProtKB">
        <authorList>
            <consortium name="RefSeq"/>
        </authorList>
    </citation>
    <scope>IDENTIFICATION</scope>
    <source>
        <tissue evidence="9">Whole body pupa</tissue>
    </source>
</reference>
<name>A0A9C5Z5R3_9MUSC</name>
<feature type="compositionally biased region" description="Polar residues" evidence="6">
    <location>
        <begin position="110"/>
        <end position="119"/>
    </location>
</feature>
<dbReference type="AlphaFoldDB" id="A0A9C5Z5R3"/>
<feature type="region of interest" description="Disordered" evidence="6">
    <location>
        <begin position="70"/>
        <end position="120"/>
    </location>
</feature>
<feature type="repeat" description="TPR" evidence="5">
    <location>
        <begin position="128"/>
        <end position="161"/>
    </location>
</feature>